<keyword evidence="2" id="KW-0732">Signal</keyword>
<feature type="region of interest" description="Disordered" evidence="1">
    <location>
        <begin position="220"/>
        <end position="270"/>
    </location>
</feature>
<feature type="signal peptide" evidence="2">
    <location>
        <begin position="1"/>
        <end position="32"/>
    </location>
</feature>
<evidence type="ECO:0000313" key="4">
    <source>
        <dbReference type="Proteomes" id="UP000694429"/>
    </source>
</evidence>
<reference evidence="3" key="1">
    <citation type="submission" date="2019-03" db="EMBL/GenBank/DDBJ databases">
        <authorList>
            <person name="Warren W.C."/>
            <person name="Johnson G.S."/>
        </authorList>
    </citation>
    <scope>NUCLEOTIDE SEQUENCE [LARGE SCALE GENOMIC DNA]</scope>
    <source>
        <strain evidence="3">Basenji</strain>
    </source>
</reference>
<evidence type="ECO:0000313" key="3">
    <source>
        <dbReference type="Ensembl" id="ENSCAFP00030007091.1"/>
    </source>
</evidence>
<feature type="chain" id="PRO_5034026762" evidence="2">
    <location>
        <begin position="33"/>
        <end position="270"/>
    </location>
</feature>
<proteinExistence type="predicted"/>
<dbReference type="Proteomes" id="UP000694429">
    <property type="component" value="Chromosome 1"/>
</dbReference>
<evidence type="ECO:0000256" key="2">
    <source>
        <dbReference type="SAM" id="SignalP"/>
    </source>
</evidence>
<feature type="compositionally biased region" description="Basic and acidic residues" evidence="1">
    <location>
        <begin position="248"/>
        <end position="261"/>
    </location>
</feature>
<dbReference type="Ensembl" id="ENSCAFT00030008070.1">
    <property type="protein sequence ID" value="ENSCAFP00030007091.1"/>
    <property type="gene ID" value="ENSCAFG00030004382.1"/>
</dbReference>
<feature type="compositionally biased region" description="Basic residues" evidence="1">
    <location>
        <begin position="93"/>
        <end position="120"/>
    </location>
</feature>
<accession>A0A8C0MAA3</accession>
<name>A0A8C0MAA3_CANLF</name>
<organism evidence="3 4">
    <name type="scientific">Canis lupus familiaris</name>
    <name type="common">Dog</name>
    <name type="synonym">Canis familiaris</name>
    <dbReference type="NCBI Taxonomy" id="9615"/>
    <lineage>
        <taxon>Eukaryota</taxon>
        <taxon>Metazoa</taxon>
        <taxon>Chordata</taxon>
        <taxon>Craniata</taxon>
        <taxon>Vertebrata</taxon>
        <taxon>Euteleostomi</taxon>
        <taxon>Mammalia</taxon>
        <taxon>Eutheria</taxon>
        <taxon>Laurasiatheria</taxon>
        <taxon>Carnivora</taxon>
        <taxon>Caniformia</taxon>
        <taxon>Canidae</taxon>
        <taxon>Canis</taxon>
    </lineage>
</organism>
<feature type="region of interest" description="Disordered" evidence="1">
    <location>
        <begin position="93"/>
        <end position="141"/>
    </location>
</feature>
<reference evidence="3" key="2">
    <citation type="submission" date="2025-08" db="UniProtKB">
        <authorList>
            <consortium name="Ensembl"/>
        </authorList>
    </citation>
    <scope>IDENTIFICATION</scope>
</reference>
<protein>
    <submittedName>
        <fullName evidence="3">Uncharacterized protein</fullName>
    </submittedName>
</protein>
<sequence>VRHAGQLLLGAALEVIPALLHLLAGALPAGDAVDLGRDAVPHTPPLRHAHPTALRAVELRVVGAHLADQDLVLLEREARLAQPGGLLRLARRRRGHGAPRRRRPAAWRMGGRRRCGHRAHGAGGGSASARRPPHPGRPDTASCVPGARGCGVEWLGATSHAGHSECLIIADTRRALLRCFARRKVPRRGVDGNWGRVWRGGGKGGKAKEERVSAGVRGEWGDRRMRNGGAMRVSRGSKQHGGDGGQEMLKERCSKKGDLEQRSALGVPGQ</sequence>
<evidence type="ECO:0000256" key="1">
    <source>
        <dbReference type="SAM" id="MobiDB-lite"/>
    </source>
</evidence>
<dbReference type="AlphaFoldDB" id="A0A8C0MAA3"/>